<evidence type="ECO:0000256" key="4">
    <source>
        <dbReference type="ARBA" id="ARBA00022771"/>
    </source>
</evidence>
<evidence type="ECO:0000256" key="3">
    <source>
        <dbReference type="ARBA" id="ARBA00022737"/>
    </source>
</evidence>
<dbReference type="Gene3D" id="3.30.160.60">
    <property type="entry name" value="Classic Zinc Finger"/>
    <property type="match status" value="6"/>
</dbReference>
<evidence type="ECO:0000256" key="5">
    <source>
        <dbReference type="ARBA" id="ARBA00022833"/>
    </source>
</evidence>
<keyword evidence="9" id="KW-0539">Nucleus</keyword>
<dbReference type="PROSITE" id="PS50157">
    <property type="entry name" value="ZINC_FINGER_C2H2_2"/>
    <property type="match status" value="7"/>
</dbReference>
<feature type="domain" description="C2H2-type" evidence="13">
    <location>
        <begin position="428"/>
        <end position="456"/>
    </location>
</feature>
<dbReference type="PROSITE" id="PS51915">
    <property type="entry name" value="ZAD"/>
    <property type="match status" value="1"/>
</dbReference>
<dbReference type="FunFam" id="3.30.160.60:FF:000145">
    <property type="entry name" value="Zinc finger protein 574"/>
    <property type="match status" value="1"/>
</dbReference>
<evidence type="ECO:0000256" key="12">
    <source>
        <dbReference type="SAM" id="MobiDB-lite"/>
    </source>
</evidence>
<evidence type="ECO:0000259" key="13">
    <source>
        <dbReference type="PROSITE" id="PS50157"/>
    </source>
</evidence>
<accession>A0A182NBF1</accession>
<keyword evidence="3" id="KW-0677">Repeat</keyword>
<keyword evidence="16" id="KW-1185">Reference proteome</keyword>
<evidence type="ECO:0000259" key="14">
    <source>
        <dbReference type="PROSITE" id="PS51915"/>
    </source>
</evidence>
<dbReference type="PANTHER" id="PTHR24390">
    <property type="entry name" value="ZINC FINGER PROTEIN"/>
    <property type="match status" value="1"/>
</dbReference>
<keyword evidence="4 10" id="KW-0863">Zinc-finger</keyword>
<feature type="binding site" evidence="11">
    <location>
        <position position="53"/>
    </location>
    <ligand>
        <name>Zn(2+)</name>
        <dbReference type="ChEBI" id="CHEBI:29105"/>
    </ligand>
</feature>
<evidence type="ECO:0000256" key="9">
    <source>
        <dbReference type="ARBA" id="ARBA00023242"/>
    </source>
</evidence>
<feature type="region of interest" description="Disordered" evidence="12">
    <location>
        <begin position="495"/>
        <end position="538"/>
    </location>
</feature>
<dbReference type="FunFam" id="3.30.160.60:FF:002290">
    <property type="entry name" value="Weckle, isoform B"/>
    <property type="match status" value="1"/>
</dbReference>
<keyword evidence="6" id="KW-0805">Transcription regulation</keyword>
<feature type="binding site" evidence="11">
    <location>
        <position position="50"/>
    </location>
    <ligand>
        <name>Zn(2+)</name>
        <dbReference type="ChEBI" id="CHEBI:29105"/>
    </ligand>
</feature>
<dbReference type="FunFam" id="3.30.160.60:FF:000149">
    <property type="entry name" value="Zinc finger protein 569"/>
    <property type="match status" value="1"/>
</dbReference>
<keyword evidence="7" id="KW-0238">DNA-binding</keyword>
<dbReference type="GO" id="GO:0008270">
    <property type="term" value="F:zinc ion binding"/>
    <property type="evidence" value="ECO:0007669"/>
    <property type="project" value="UniProtKB-UniRule"/>
</dbReference>
<dbReference type="Proteomes" id="UP000075884">
    <property type="component" value="Unassembled WGS sequence"/>
</dbReference>
<evidence type="ECO:0000256" key="1">
    <source>
        <dbReference type="ARBA" id="ARBA00004123"/>
    </source>
</evidence>
<feature type="region of interest" description="Disordered" evidence="12">
    <location>
        <begin position="200"/>
        <end position="219"/>
    </location>
</feature>
<evidence type="ECO:0000256" key="8">
    <source>
        <dbReference type="ARBA" id="ARBA00023163"/>
    </source>
</evidence>
<dbReference type="EnsemblMetazoa" id="ADIR004979-RA">
    <property type="protein sequence ID" value="ADIR004979-PA"/>
    <property type="gene ID" value="ADIR004979"/>
</dbReference>
<evidence type="ECO:0000256" key="7">
    <source>
        <dbReference type="ARBA" id="ARBA00023125"/>
    </source>
</evidence>
<dbReference type="GO" id="GO:0006357">
    <property type="term" value="P:regulation of transcription by RNA polymerase II"/>
    <property type="evidence" value="ECO:0007669"/>
    <property type="project" value="TreeGrafter"/>
</dbReference>
<evidence type="ECO:0000313" key="15">
    <source>
        <dbReference type="EnsemblMetazoa" id="ADIR004979-PA"/>
    </source>
</evidence>
<feature type="domain" description="C2H2-type" evidence="13">
    <location>
        <begin position="288"/>
        <end position="316"/>
    </location>
</feature>
<feature type="domain" description="C2H2-type" evidence="13">
    <location>
        <begin position="372"/>
        <end position="399"/>
    </location>
</feature>
<comment type="subcellular location">
    <subcellularLocation>
        <location evidence="1">Nucleus</location>
    </subcellularLocation>
</comment>
<organism evidence="15 16">
    <name type="scientific">Anopheles dirus</name>
    <dbReference type="NCBI Taxonomy" id="7168"/>
    <lineage>
        <taxon>Eukaryota</taxon>
        <taxon>Metazoa</taxon>
        <taxon>Ecdysozoa</taxon>
        <taxon>Arthropoda</taxon>
        <taxon>Hexapoda</taxon>
        <taxon>Insecta</taxon>
        <taxon>Pterygota</taxon>
        <taxon>Neoptera</taxon>
        <taxon>Endopterygota</taxon>
        <taxon>Diptera</taxon>
        <taxon>Nematocera</taxon>
        <taxon>Culicoidea</taxon>
        <taxon>Culicidae</taxon>
        <taxon>Anophelinae</taxon>
        <taxon>Anopheles</taxon>
    </lineage>
</organism>
<proteinExistence type="predicted"/>
<dbReference type="SMART" id="SM00355">
    <property type="entry name" value="ZnF_C2H2"/>
    <property type="match status" value="7"/>
</dbReference>
<feature type="domain" description="C2H2-type" evidence="13">
    <location>
        <begin position="317"/>
        <end position="344"/>
    </location>
</feature>
<evidence type="ECO:0008006" key="17">
    <source>
        <dbReference type="Google" id="ProtNLM"/>
    </source>
</evidence>
<dbReference type="InterPro" id="IPR012934">
    <property type="entry name" value="Znf_AD"/>
</dbReference>
<feature type="binding site" evidence="11">
    <location>
        <position position="9"/>
    </location>
    <ligand>
        <name>Zn(2+)</name>
        <dbReference type="ChEBI" id="CHEBI:29105"/>
    </ligand>
</feature>
<evidence type="ECO:0000256" key="2">
    <source>
        <dbReference type="ARBA" id="ARBA00022723"/>
    </source>
</evidence>
<feature type="compositionally biased region" description="Low complexity" evidence="12">
    <location>
        <begin position="496"/>
        <end position="506"/>
    </location>
</feature>
<dbReference type="GO" id="GO:0000978">
    <property type="term" value="F:RNA polymerase II cis-regulatory region sequence-specific DNA binding"/>
    <property type="evidence" value="ECO:0007669"/>
    <property type="project" value="TreeGrafter"/>
</dbReference>
<keyword evidence="2 11" id="KW-0479">Metal-binding</keyword>
<feature type="domain" description="C2H2-type" evidence="13">
    <location>
        <begin position="400"/>
        <end position="427"/>
    </location>
</feature>
<dbReference type="SUPFAM" id="SSF57667">
    <property type="entry name" value="beta-beta-alpha zinc fingers"/>
    <property type="match status" value="4"/>
</dbReference>
<name>A0A182NBF1_9DIPT</name>
<dbReference type="VEuPathDB" id="VectorBase:ADIR004979"/>
<feature type="compositionally biased region" description="Basic and acidic residues" evidence="12">
    <location>
        <begin position="200"/>
        <end position="212"/>
    </location>
</feature>
<dbReference type="Pfam" id="PF07776">
    <property type="entry name" value="zf-AD"/>
    <property type="match status" value="1"/>
</dbReference>
<feature type="domain" description="C2H2-type" evidence="13">
    <location>
        <begin position="257"/>
        <end position="284"/>
    </location>
</feature>
<dbReference type="PANTHER" id="PTHR24390:SF226">
    <property type="entry name" value="GH10523P-RELATED"/>
    <property type="match status" value="1"/>
</dbReference>
<dbReference type="STRING" id="7168.A0A182NBF1"/>
<keyword evidence="5 11" id="KW-0862">Zinc</keyword>
<dbReference type="Pfam" id="PF00096">
    <property type="entry name" value="zf-C2H2"/>
    <property type="match status" value="6"/>
</dbReference>
<dbReference type="SUPFAM" id="SSF57716">
    <property type="entry name" value="Glucocorticoid receptor-like (DNA-binding domain)"/>
    <property type="match status" value="1"/>
</dbReference>
<feature type="domain" description="C2H2-type" evidence="13">
    <location>
        <begin position="345"/>
        <end position="372"/>
    </location>
</feature>
<dbReference type="AlphaFoldDB" id="A0A182NBF1"/>
<dbReference type="GO" id="GO:0003700">
    <property type="term" value="F:DNA-binding transcription factor activity"/>
    <property type="evidence" value="ECO:0007669"/>
    <property type="project" value="TreeGrafter"/>
</dbReference>
<evidence type="ECO:0000256" key="10">
    <source>
        <dbReference type="PROSITE-ProRule" id="PRU00042"/>
    </source>
</evidence>
<dbReference type="PROSITE" id="PS00028">
    <property type="entry name" value="ZINC_FINGER_C2H2_1"/>
    <property type="match status" value="7"/>
</dbReference>
<reference evidence="16" key="1">
    <citation type="submission" date="2013-03" db="EMBL/GenBank/DDBJ databases">
        <title>The Genome Sequence of Anopheles dirus WRAIR2.</title>
        <authorList>
            <consortium name="The Broad Institute Genomics Platform"/>
            <person name="Neafsey D.E."/>
            <person name="Walton C."/>
            <person name="Walker B."/>
            <person name="Young S.K."/>
            <person name="Zeng Q."/>
            <person name="Gargeya S."/>
            <person name="Fitzgerald M."/>
            <person name="Haas B."/>
            <person name="Abouelleil A."/>
            <person name="Allen A.W."/>
            <person name="Alvarado L."/>
            <person name="Arachchi H.M."/>
            <person name="Berlin A.M."/>
            <person name="Chapman S.B."/>
            <person name="Gainer-Dewar J."/>
            <person name="Goldberg J."/>
            <person name="Griggs A."/>
            <person name="Gujja S."/>
            <person name="Hansen M."/>
            <person name="Howarth C."/>
            <person name="Imamovic A."/>
            <person name="Ireland A."/>
            <person name="Larimer J."/>
            <person name="McCowan C."/>
            <person name="Murphy C."/>
            <person name="Pearson M."/>
            <person name="Poon T.W."/>
            <person name="Priest M."/>
            <person name="Roberts A."/>
            <person name="Saif S."/>
            <person name="Shea T."/>
            <person name="Sisk P."/>
            <person name="Sykes S."/>
            <person name="Wortman J."/>
            <person name="Nusbaum C."/>
            <person name="Birren B."/>
        </authorList>
    </citation>
    <scope>NUCLEOTIDE SEQUENCE [LARGE SCALE GENOMIC DNA]</scope>
    <source>
        <strain evidence="16">WRAIR2</strain>
    </source>
</reference>
<dbReference type="GO" id="GO:0005634">
    <property type="term" value="C:nucleus"/>
    <property type="evidence" value="ECO:0007669"/>
    <property type="project" value="UniProtKB-SubCell"/>
</dbReference>
<feature type="domain" description="ZAD" evidence="14">
    <location>
        <begin position="7"/>
        <end position="77"/>
    </location>
</feature>
<evidence type="ECO:0000256" key="6">
    <source>
        <dbReference type="ARBA" id="ARBA00023015"/>
    </source>
</evidence>
<dbReference type="Gene3D" id="3.40.1800.20">
    <property type="match status" value="1"/>
</dbReference>
<evidence type="ECO:0000313" key="16">
    <source>
        <dbReference type="Proteomes" id="UP000075884"/>
    </source>
</evidence>
<evidence type="ECO:0000256" key="11">
    <source>
        <dbReference type="PROSITE-ProRule" id="PRU01263"/>
    </source>
</evidence>
<keyword evidence="8" id="KW-0804">Transcription</keyword>
<feature type="binding site" evidence="11">
    <location>
        <position position="12"/>
    </location>
    <ligand>
        <name>Zn(2+)</name>
        <dbReference type="ChEBI" id="CHEBI:29105"/>
    </ligand>
</feature>
<reference evidence="15" key="2">
    <citation type="submission" date="2020-05" db="UniProtKB">
        <authorList>
            <consortium name="EnsemblMetazoa"/>
        </authorList>
    </citation>
    <scope>IDENTIFICATION</scope>
    <source>
        <strain evidence="15">WRAIR2</strain>
    </source>
</reference>
<dbReference type="InterPro" id="IPR036236">
    <property type="entry name" value="Znf_C2H2_sf"/>
</dbReference>
<dbReference type="FunFam" id="3.30.160.60:FF:001228">
    <property type="entry name" value="Zinc finger protein 236"/>
    <property type="match status" value="1"/>
</dbReference>
<feature type="region of interest" description="Disordered" evidence="12">
    <location>
        <begin position="224"/>
        <end position="252"/>
    </location>
</feature>
<dbReference type="SMART" id="SM00868">
    <property type="entry name" value="zf-AD"/>
    <property type="match status" value="1"/>
</dbReference>
<dbReference type="InterPro" id="IPR013087">
    <property type="entry name" value="Znf_C2H2_type"/>
</dbReference>
<protein>
    <recommendedName>
        <fullName evidence="17">Protein krueppel</fullName>
    </recommendedName>
</protein>
<sequence>MLTSWQNWCRLCANETPSVKLESLDEINAILSSSLNFAIDDIKDISLYICEECLGFVNKLERFKERCQQSNRLFIYLSKCSRVCLLDLDLDEVRSKYLEEVSLDEVTEQLLGDLNAETQVLANIDPLRENQHINDMLKAGDETTEVFYQVESLTISSSRNDFDNSATDTEQWETLEVEMEECNNDTDGNDEGVAEEECLKDPDYSHESEKSATRTPRRQLINVMIEKSPSDENDANVRSKRHRGRPASNKSASQQSYECEVCGKTFSSNTYLKKHQTIHMPHEAKHQYPCPLCDKLFTKSINLKTHIRLVHGEEKPFICEECGKPFGSRGALKEHYIVHMEDRPFNCGYCSKRFKNAARLKTHEDTHNDTMYVCPHCGLKLNTKRTLNMHMVVHSDQKKYKCQECGNEYKRSKSLKAHLILHTGLRPYQCPFCDRSFANGSNCRSHKKKFHPRELAALEASGGHKPAANIPKLEHLQRKNQSEGEMVEITRKHIVRSSAKGASGSRAKQKDGSQTFVINQLPEGSIPDSYPVKSEANP</sequence>